<keyword evidence="3" id="KW-0689">Ribosomal protein</keyword>
<dbReference type="GO" id="GO:0006412">
    <property type="term" value="P:translation"/>
    <property type="evidence" value="ECO:0007669"/>
    <property type="project" value="InterPro"/>
</dbReference>
<comment type="function">
    <text evidence="7">Component of the mitochondrial ribosome (mitoribosome), a dedicated translation machinery responsible for the synthesis of mitochondrial genome-encoded proteins, including at least some of the essential transmembrane subunits of the mitochondrial respiratory chain. The mitoribosomes are attached to the mitochondrial inner membrane and translation products are cotranslationally integrated into the membrane.</text>
</comment>
<dbReference type="PANTHER" id="PTHR15892:SF2">
    <property type="entry name" value="LARGE RIBOSOMAL SUBUNIT PROTEIN UL30M"/>
    <property type="match status" value="1"/>
</dbReference>
<dbReference type="NCBIfam" id="TIGR01308">
    <property type="entry name" value="rpmD_bact"/>
    <property type="match status" value="1"/>
</dbReference>
<dbReference type="OrthoDB" id="509901at2759"/>
<evidence type="ECO:0000256" key="6">
    <source>
        <dbReference type="ARBA" id="ARBA00035281"/>
    </source>
</evidence>
<dbReference type="AlphaFoldDB" id="A0A9P4MY01"/>
<dbReference type="FunFam" id="3.30.1390.20:FF:000010">
    <property type="entry name" value="Large subunit ribosomal protein L30"/>
    <property type="match status" value="1"/>
</dbReference>
<sequence length="90" mass="10276">MPYFRITLLRSSIGLPRKTTATLHALGLRKRMATKYLPITPSIAGQIMRIKELVDVKEVDEAMTKQQIRDARRPDPGFYVEKRATTGMMV</sequence>
<dbReference type="GO" id="GO:0003735">
    <property type="term" value="F:structural constituent of ribosome"/>
    <property type="evidence" value="ECO:0007669"/>
    <property type="project" value="InterPro"/>
</dbReference>
<evidence type="ECO:0000256" key="4">
    <source>
        <dbReference type="ARBA" id="ARBA00023128"/>
    </source>
</evidence>
<dbReference type="InterPro" id="IPR005996">
    <property type="entry name" value="Ribosomal_uL30_bac-type"/>
</dbReference>
<dbReference type="CDD" id="cd01658">
    <property type="entry name" value="Ribosomal_L30"/>
    <property type="match status" value="1"/>
</dbReference>
<comment type="caution">
    <text evidence="9">The sequence shown here is derived from an EMBL/GenBank/DDBJ whole genome shotgun (WGS) entry which is preliminary data.</text>
</comment>
<dbReference type="GO" id="GO:0005739">
    <property type="term" value="C:mitochondrion"/>
    <property type="evidence" value="ECO:0007669"/>
    <property type="project" value="UniProtKB-SubCell"/>
</dbReference>
<dbReference type="SUPFAM" id="SSF55129">
    <property type="entry name" value="Ribosomal protein L30p/L7e"/>
    <property type="match status" value="1"/>
</dbReference>
<dbReference type="Pfam" id="PF00327">
    <property type="entry name" value="Ribosomal_L30"/>
    <property type="match status" value="1"/>
</dbReference>
<dbReference type="Proteomes" id="UP000800093">
    <property type="component" value="Unassembled WGS sequence"/>
</dbReference>
<dbReference type="InterPro" id="IPR036919">
    <property type="entry name" value="Ribo_uL30_ferredoxin-like_sf"/>
</dbReference>
<dbReference type="InterPro" id="IPR016082">
    <property type="entry name" value="Ribosomal_uL30_ferredoxin-like"/>
</dbReference>
<dbReference type="GO" id="GO:0015934">
    <property type="term" value="C:large ribosomal subunit"/>
    <property type="evidence" value="ECO:0007669"/>
    <property type="project" value="InterPro"/>
</dbReference>
<evidence type="ECO:0000259" key="8">
    <source>
        <dbReference type="Pfam" id="PF00327"/>
    </source>
</evidence>
<evidence type="ECO:0000313" key="10">
    <source>
        <dbReference type="Proteomes" id="UP000800093"/>
    </source>
</evidence>
<evidence type="ECO:0000256" key="3">
    <source>
        <dbReference type="ARBA" id="ARBA00022980"/>
    </source>
</evidence>
<dbReference type="PANTHER" id="PTHR15892">
    <property type="entry name" value="MITOCHONDRIAL RIBOSOMAL PROTEIN L30"/>
    <property type="match status" value="1"/>
</dbReference>
<evidence type="ECO:0000256" key="7">
    <source>
        <dbReference type="ARBA" id="ARBA00037226"/>
    </source>
</evidence>
<evidence type="ECO:0000256" key="1">
    <source>
        <dbReference type="ARBA" id="ARBA00004173"/>
    </source>
</evidence>
<proteinExistence type="inferred from homology"/>
<protein>
    <recommendedName>
        <fullName evidence="6">Large ribosomal subunit protein uL30m</fullName>
    </recommendedName>
</protein>
<gene>
    <name evidence="9" type="ORF">CC78DRAFT_537568</name>
</gene>
<comment type="subcellular location">
    <subcellularLocation>
        <location evidence="1">Mitochondrion</location>
    </subcellularLocation>
</comment>
<reference evidence="10" key="1">
    <citation type="journal article" date="2020" name="Stud. Mycol.">
        <title>101 Dothideomycetes genomes: A test case for predicting lifestyles and emergence of pathogens.</title>
        <authorList>
            <person name="Haridas S."/>
            <person name="Albert R."/>
            <person name="Binder M."/>
            <person name="Bloem J."/>
            <person name="LaButti K."/>
            <person name="Salamov A."/>
            <person name="Andreopoulos B."/>
            <person name="Baker S."/>
            <person name="Barry K."/>
            <person name="Bills G."/>
            <person name="Bluhm B."/>
            <person name="Cannon C."/>
            <person name="Castanera R."/>
            <person name="Culley D."/>
            <person name="Daum C."/>
            <person name="Ezra D."/>
            <person name="Gonzalez J."/>
            <person name="Henrissat B."/>
            <person name="Kuo A."/>
            <person name="Liang C."/>
            <person name="Lipzen A."/>
            <person name="Lutzoni F."/>
            <person name="Magnuson J."/>
            <person name="Mondo S."/>
            <person name="Nolan M."/>
            <person name="Ohm R."/>
            <person name="Pangilinan J."/>
            <person name="Park H.-J."/>
            <person name="Ramirez L."/>
            <person name="Alfaro M."/>
            <person name="Sun H."/>
            <person name="Tritt A."/>
            <person name="Yoshinaga Y."/>
            <person name="Zwiers L.-H."/>
            <person name="Turgeon B."/>
            <person name="Goodwin S."/>
            <person name="Spatafora J."/>
            <person name="Crous P."/>
            <person name="Grigoriev I."/>
        </authorList>
    </citation>
    <scope>NUCLEOTIDE SEQUENCE [LARGE SCALE GENOMIC DNA]</scope>
    <source>
        <strain evidence="10">CBS 304.66</strain>
    </source>
</reference>
<evidence type="ECO:0000256" key="2">
    <source>
        <dbReference type="ARBA" id="ARBA00007594"/>
    </source>
</evidence>
<keyword evidence="4" id="KW-0496">Mitochondrion</keyword>
<organism evidence="9 10">
    <name type="scientific">Lojkania enalia</name>
    <dbReference type="NCBI Taxonomy" id="147567"/>
    <lineage>
        <taxon>Eukaryota</taxon>
        <taxon>Fungi</taxon>
        <taxon>Dikarya</taxon>
        <taxon>Ascomycota</taxon>
        <taxon>Pezizomycotina</taxon>
        <taxon>Dothideomycetes</taxon>
        <taxon>Pleosporomycetidae</taxon>
        <taxon>Pleosporales</taxon>
        <taxon>Pleosporales incertae sedis</taxon>
        <taxon>Lojkania</taxon>
    </lineage>
</organism>
<feature type="domain" description="Large ribosomal subunit protein uL30-like ferredoxin-like fold" evidence="8">
    <location>
        <begin position="4"/>
        <end position="54"/>
    </location>
</feature>
<accession>A0A9P4MY01</accession>
<evidence type="ECO:0000313" key="9">
    <source>
        <dbReference type="EMBL" id="KAF2258747.1"/>
    </source>
</evidence>
<keyword evidence="10" id="KW-1185">Reference proteome</keyword>
<keyword evidence="5" id="KW-0687">Ribonucleoprotein</keyword>
<dbReference type="Gene3D" id="3.30.1390.20">
    <property type="entry name" value="Ribosomal protein L30, ferredoxin-like fold domain"/>
    <property type="match status" value="1"/>
</dbReference>
<dbReference type="EMBL" id="ML986741">
    <property type="protein sequence ID" value="KAF2258747.1"/>
    <property type="molecule type" value="Genomic_DNA"/>
</dbReference>
<comment type="similarity">
    <text evidence="2">Belongs to the universal ribosomal protein uL30 family.</text>
</comment>
<evidence type="ECO:0000256" key="5">
    <source>
        <dbReference type="ARBA" id="ARBA00023274"/>
    </source>
</evidence>
<name>A0A9P4MY01_9PLEO</name>